<dbReference type="EMBL" id="JABKKF010000002">
    <property type="protein sequence ID" value="NPD91496.1"/>
    <property type="molecule type" value="Genomic_DNA"/>
</dbReference>
<evidence type="ECO:0000256" key="10">
    <source>
        <dbReference type="ARBA" id="ARBA00023027"/>
    </source>
</evidence>
<feature type="transmembrane region" description="Helical" evidence="16">
    <location>
        <begin position="16"/>
        <end position="35"/>
    </location>
</feature>
<keyword evidence="12 16" id="KW-0406">Ion transport</keyword>
<keyword evidence="20" id="KW-1185">Reference proteome</keyword>
<keyword evidence="1 16" id="KW-0813">Transport</keyword>
<comment type="cofactor">
    <cofactor evidence="16 17">
        <name>FMN</name>
        <dbReference type="ChEBI" id="CHEBI:58210"/>
    </cofactor>
</comment>
<dbReference type="PANTHER" id="PTHR37838">
    <property type="entry name" value="NA(+)-TRANSLOCATING NADH-QUINONE REDUCTASE SUBUNIT C"/>
    <property type="match status" value="1"/>
</dbReference>
<name>A0ABX2ANI3_9BACT</name>
<comment type="caution">
    <text evidence="16">Lacks conserved residue(s) required for the propagation of feature annotation.</text>
</comment>
<feature type="modified residue" description="FMN phosphoryl threonine" evidence="16">
    <location>
        <position position="218"/>
    </location>
</feature>
<evidence type="ECO:0000256" key="7">
    <source>
        <dbReference type="ARBA" id="ARBA00022692"/>
    </source>
</evidence>
<dbReference type="InterPro" id="IPR010204">
    <property type="entry name" value="NqrC"/>
</dbReference>
<keyword evidence="8 16" id="KW-1278">Translocase</keyword>
<dbReference type="NCBIfam" id="TIGR01938">
    <property type="entry name" value="nqrC"/>
    <property type="match status" value="1"/>
</dbReference>
<comment type="similarity">
    <text evidence="16 17">Belongs to the NqrC family.</text>
</comment>
<dbReference type="Proteomes" id="UP000714420">
    <property type="component" value="Unassembled WGS sequence"/>
</dbReference>
<proteinExistence type="inferred from homology"/>
<keyword evidence="10 16" id="KW-0520">NAD</keyword>
<keyword evidence="5 16" id="KW-0285">Flavoprotein</keyword>
<evidence type="ECO:0000256" key="17">
    <source>
        <dbReference type="PIRNR" id="PIRNR009437"/>
    </source>
</evidence>
<keyword evidence="2 16" id="KW-1003">Cell membrane</keyword>
<keyword evidence="14 16" id="KW-0472">Membrane</keyword>
<sequence>MTEEKKSGLNTNSNPYIIIYSSILVIVVAFLLAFVSRSLKPVQDINVALDKKKQILASLNIRGLDDAASAEKYSQVVVADMIIDEHGDTLASGSKGGEKDAFVLNSASYKAGKLALFVCNVDGQTKYVVPVYGMGLWGAIWGYIAIDSDKSTVYGAYFNHDSETAGLGAEIKDSKAWQDQFIGKKIFSAGSDDVALKVLKKSDVKDPVTQCDGVTGATLTCNGVSAMLEEGLSKYKVFLLR</sequence>
<organism evidence="19 20">
    <name type="scientific">Xylanibacter muris</name>
    <dbReference type="NCBI Taxonomy" id="2736290"/>
    <lineage>
        <taxon>Bacteria</taxon>
        <taxon>Pseudomonadati</taxon>
        <taxon>Bacteroidota</taxon>
        <taxon>Bacteroidia</taxon>
        <taxon>Bacteroidales</taxon>
        <taxon>Prevotellaceae</taxon>
        <taxon>Xylanibacter</taxon>
    </lineage>
</organism>
<feature type="domain" description="FMN-binding" evidence="18">
    <location>
        <begin position="135"/>
        <end position="235"/>
    </location>
</feature>
<evidence type="ECO:0000256" key="9">
    <source>
        <dbReference type="ARBA" id="ARBA00022989"/>
    </source>
</evidence>
<evidence type="ECO:0000256" key="15">
    <source>
        <dbReference type="ARBA" id="ARBA00023201"/>
    </source>
</evidence>
<protein>
    <recommendedName>
        <fullName evidence="16 17">Na(+)-translocating NADH-quinone reductase subunit C</fullName>
        <shortName evidence="16 17">Na(+)-NQR subunit C</shortName>
        <shortName evidence="16 17">Na(+)-translocating NQR subunit C</shortName>
        <ecNumber evidence="16 17">7.2.1.1</ecNumber>
    </recommendedName>
    <alternativeName>
        <fullName evidence="16 17">NQR complex subunit C</fullName>
    </alternativeName>
    <alternativeName>
        <fullName evidence="16 17">NQR-1 subunit C</fullName>
    </alternativeName>
</protein>
<evidence type="ECO:0000256" key="6">
    <source>
        <dbReference type="ARBA" id="ARBA00022643"/>
    </source>
</evidence>
<evidence type="ECO:0000256" key="4">
    <source>
        <dbReference type="ARBA" id="ARBA00022553"/>
    </source>
</evidence>
<dbReference type="PIRSF" id="PIRSF009437">
    <property type="entry name" value="NQR-1_subunit_C"/>
    <property type="match status" value="1"/>
</dbReference>
<evidence type="ECO:0000313" key="20">
    <source>
        <dbReference type="Proteomes" id="UP000714420"/>
    </source>
</evidence>
<evidence type="ECO:0000313" key="19">
    <source>
        <dbReference type="EMBL" id="NPD91496.1"/>
    </source>
</evidence>
<comment type="function">
    <text evidence="16">NQR complex catalyzes the reduction of ubiquinone-1 to ubiquinol by two successive reactions, coupled with the transport of Na(+) ions from the cytoplasm to the periplasm. NqrA to NqrE are probably involved in the second step, the conversion of ubisemiquinone to ubiquinol.</text>
</comment>
<keyword evidence="4 16" id="KW-0597">Phosphoprotein</keyword>
<evidence type="ECO:0000256" key="5">
    <source>
        <dbReference type="ARBA" id="ARBA00022630"/>
    </source>
</evidence>
<dbReference type="InterPro" id="IPR007329">
    <property type="entry name" value="FMN-bd"/>
</dbReference>
<keyword evidence="7 16" id="KW-0812">Transmembrane</keyword>
<keyword evidence="6 16" id="KW-0288">FMN</keyword>
<keyword evidence="15 16" id="KW-0739">Sodium transport</keyword>
<evidence type="ECO:0000256" key="8">
    <source>
        <dbReference type="ARBA" id="ARBA00022967"/>
    </source>
</evidence>
<evidence type="ECO:0000256" key="11">
    <source>
        <dbReference type="ARBA" id="ARBA00023053"/>
    </source>
</evidence>
<dbReference type="EC" id="7.2.1.1" evidence="16 17"/>
<comment type="subunit">
    <text evidence="16 17">Composed of six subunits; NqrA, NqrB, NqrC, NqrD, NqrE and NqrF.</text>
</comment>
<dbReference type="Pfam" id="PF04205">
    <property type="entry name" value="FMN_bind"/>
    <property type="match status" value="1"/>
</dbReference>
<reference evidence="19 20" key="1">
    <citation type="submission" date="2020-05" db="EMBL/GenBank/DDBJ databases">
        <title>Distinct polysaccharide utilization as determinants for interspecies competition between intestinal Prevotella spp.</title>
        <authorList>
            <person name="Galvez E.J.C."/>
            <person name="Iljazovic A."/>
            <person name="Strowig T."/>
        </authorList>
    </citation>
    <scope>NUCLEOTIDE SEQUENCE [LARGE SCALE GENOMIC DNA]</scope>
    <source>
        <strain evidence="19 20">PMUR</strain>
    </source>
</reference>
<evidence type="ECO:0000256" key="1">
    <source>
        <dbReference type="ARBA" id="ARBA00022448"/>
    </source>
</evidence>
<keyword evidence="9 16" id="KW-1133">Transmembrane helix</keyword>
<comment type="subcellular location">
    <subcellularLocation>
        <location evidence="16">Cell membrane</location>
        <topology evidence="16">Single-pass membrane protein</topology>
    </subcellularLocation>
</comment>
<gene>
    <name evidence="16 19" type="primary">nqrC</name>
    <name evidence="19" type="ORF">HPS56_03855</name>
</gene>
<dbReference type="PANTHER" id="PTHR37838:SF1">
    <property type="entry name" value="NA(+)-TRANSLOCATING NADH-QUINONE REDUCTASE SUBUNIT C"/>
    <property type="match status" value="1"/>
</dbReference>
<evidence type="ECO:0000256" key="12">
    <source>
        <dbReference type="ARBA" id="ARBA00023065"/>
    </source>
</evidence>
<dbReference type="RefSeq" id="WP_172274119.1">
    <property type="nucleotide sequence ID" value="NZ_CASGMU010000002.1"/>
</dbReference>
<accession>A0ABX2ANI3</accession>
<evidence type="ECO:0000256" key="13">
    <source>
        <dbReference type="ARBA" id="ARBA00023075"/>
    </source>
</evidence>
<comment type="caution">
    <text evidence="19">The sequence shown here is derived from an EMBL/GenBank/DDBJ whole genome shotgun (WGS) entry which is preliminary data.</text>
</comment>
<dbReference type="SMART" id="SM00900">
    <property type="entry name" value="FMN_bind"/>
    <property type="match status" value="1"/>
</dbReference>
<keyword evidence="3" id="KW-0997">Cell inner membrane</keyword>
<keyword evidence="11 16" id="KW-0915">Sodium</keyword>
<dbReference type="HAMAP" id="MF_00427">
    <property type="entry name" value="NqrC"/>
    <property type="match status" value="1"/>
</dbReference>
<comment type="catalytic activity">
    <reaction evidence="16 17">
        <text>a ubiquinone + n Na(+)(in) + NADH + H(+) = a ubiquinol + n Na(+)(out) + NAD(+)</text>
        <dbReference type="Rhea" id="RHEA:47748"/>
        <dbReference type="Rhea" id="RHEA-COMP:9565"/>
        <dbReference type="Rhea" id="RHEA-COMP:9566"/>
        <dbReference type="ChEBI" id="CHEBI:15378"/>
        <dbReference type="ChEBI" id="CHEBI:16389"/>
        <dbReference type="ChEBI" id="CHEBI:17976"/>
        <dbReference type="ChEBI" id="CHEBI:29101"/>
        <dbReference type="ChEBI" id="CHEBI:57540"/>
        <dbReference type="ChEBI" id="CHEBI:57945"/>
        <dbReference type="EC" id="7.2.1.1"/>
    </reaction>
</comment>
<evidence type="ECO:0000256" key="2">
    <source>
        <dbReference type="ARBA" id="ARBA00022475"/>
    </source>
</evidence>
<keyword evidence="13 16" id="KW-0830">Ubiquinone</keyword>
<evidence type="ECO:0000256" key="14">
    <source>
        <dbReference type="ARBA" id="ARBA00023136"/>
    </source>
</evidence>
<evidence type="ECO:0000256" key="3">
    <source>
        <dbReference type="ARBA" id="ARBA00022519"/>
    </source>
</evidence>
<evidence type="ECO:0000259" key="18">
    <source>
        <dbReference type="SMART" id="SM00900"/>
    </source>
</evidence>
<evidence type="ECO:0000256" key="16">
    <source>
        <dbReference type="HAMAP-Rule" id="MF_00427"/>
    </source>
</evidence>